<keyword evidence="2" id="KW-0548">Nucleotidyltransferase</keyword>
<dbReference type="EMBL" id="VFSV01000008">
    <property type="protein sequence ID" value="TRD22046.1"/>
    <property type="molecule type" value="Genomic_DNA"/>
</dbReference>
<dbReference type="Proteomes" id="UP000318590">
    <property type="component" value="Unassembled WGS sequence"/>
</dbReference>
<gene>
    <name evidence="5" type="ORF">FEV53_06650</name>
</gene>
<dbReference type="InterPro" id="IPR050065">
    <property type="entry name" value="GlmU-like"/>
</dbReference>
<dbReference type="Gene3D" id="3.90.550.10">
    <property type="entry name" value="Spore Coat Polysaccharide Biosynthesis Protein SpsA, Chain A"/>
    <property type="match status" value="1"/>
</dbReference>
<dbReference type="PANTHER" id="PTHR43584:SF8">
    <property type="entry name" value="N-ACETYLMURAMATE ALPHA-1-PHOSPHATE URIDYLYLTRANSFERASE"/>
    <property type="match status" value="1"/>
</dbReference>
<dbReference type="InterPro" id="IPR025877">
    <property type="entry name" value="MobA-like_NTP_Trfase"/>
</dbReference>
<evidence type="ECO:0000313" key="6">
    <source>
        <dbReference type="Proteomes" id="UP000318590"/>
    </source>
</evidence>
<comment type="caution">
    <text evidence="5">The sequence shown here is derived from an EMBL/GenBank/DDBJ whole genome shotgun (WGS) entry which is preliminary data.</text>
</comment>
<keyword evidence="6" id="KW-1185">Reference proteome</keyword>
<dbReference type="CDD" id="cd06422">
    <property type="entry name" value="NTP_transferase_like_1"/>
    <property type="match status" value="1"/>
</dbReference>
<dbReference type="Pfam" id="PF12804">
    <property type="entry name" value="NTP_transf_3"/>
    <property type="match status" value="1"/>
</dbReference>
<keyword evidence="3" id="KW-0460">Magnesium</keyword>
<dbReference type="InterPro" id="IPR029044">
    <property type="entry name" value="Nucleotide-diphossugar_trans"/>
</dbReference>
<evidence type="ECO:0000256" key="2">
    <source>
        <dbReference type="ARBA" id="ARBA00022695"/>
    </source>
</evidence>
<feature type="domain" description="MobA-like NTP transferase" evidence="4">
    <location>
        <begin position="6"/>
        <end position="130"/>
    </location>
</feature>
<evidence type="ECO:0000259" key="4">
    <source>
        <dbReference type="Pfam" id="PF12804"/>
    </source>
</evidence>
<dbReference type="RefSeq" id="WP_142834034.1">
    <property type="nucleotide sequence ID" value="NZ_VFSV01000008.1"/>
</dbReference>
<organism evidence="5 6">
    <name type="scientific">Palleronia caenipelagi</name>
    <dbReference type="NCBI Taxonomy" id="2489174"/>
    <lineage>
        <taxon>Bacteria</taxon>
        <taxon>Pseudomonadati</taxon>
        <taxon>Pseudomonadota</taxon>
        <taxon>Alphaproteobacteria</taxon>
        <taxon>Rhodobacterales</taxon>
        <taxon>Roseobacteraceae</taxon>
        <taxon>Palleronia</taxon>
    </lineage>
</organism>
<evidence type="ECO:0000256" key="1">
    <source>
        <dbReference type="ARBA" id="ARBA00022679"/>
    </source>
</evidence>
<accession>A0A547Q6N1</accession>
<proteinExistence type="predicted"/>
<evidence type="ECO:0000313" key="5">
    <source>
        <dbReference type="EMBL" id="TRD22046.1"/>
    </source>
</evidence>
<dbReference type="AlphaFoldDB" id="A0A547Q6N1"/>
<keyword evidence="1 5" id="KW-0808">Transferase</keyword>
<dbReference type="SUPFAM" id="SSF53448">
    <property type="entry name" value="Nucleotide-diphospho-sugar transferases"/>
    <property type="match status" value="1"/>
</dbReference>
<dbReference type="OrthoDB" id="9788272at2"/>
<name>A0A547Q6N1_9RHOB</name>
<sequence length="224" mass="24276">MSLPLMIFAAGRGTRMLHLTQTRPKPMIEVAGRPLIDHAIALGRDAGAGRIVANAHYLHERLAPHLRAQDVQVSLEWPDLLDTGGGLRLARPLLGDGPVWTLNSDMLWTGPNPLRALEAAWRPGMGALMMTVPLDRAHGRKGGGDLSLDAKGRLSFGGDLVYAGAQIIDPTLVEDIPDRVFSIREVWLRLADEGRLFGLVHPGHWADVGHPEGIAIAEDMLARA</sequence>
<protein>
    <submittedName>
        <fullName evidence="5">Nucleotidyltransferase family protein</fullName>
    </submittedName>
</protein>
<evidence type="ECO:0000256" key="3">
    <source>
        <dbReference type="ARBA" id="ARBA00022842"/>
    </source>
</evidence>
<reference evidence="5 6" key="1">
    <citation type="submission" date="2019-06" db="EMBL/GenBank/DDBJ databases">
        <title>Paenimaribius caenipelagi gen. nov., sp. nov., isolated from a tidal flat.</title>
        <authorList>
            <person name="Yoon J.-H."/>
        </authorList>
    </citation>
    <scope>NUCLEOTIDE SEQUENCE [LARGE SCALE GENOMIC DNA]</scope>
    <source>
        <strain evidence="5 6">JBTF-M29</strain>
    </source>
</reference>
<dbReference type="PANTHER" id="PTHR43584">
    <property type="entry name" value="NUCLEOTIDYL TRANSFERASE"/>
    <property type="match status" value="1"/>
</dbReference>
<dbReference type="GO" id="GO:0016779">
    <property type="term" value="F:nucleotidyltransferase activity"/>
    <property type="evidence" value="ECO:0007669"/>
    <property type="project" value="UniProtKB-KW"/>
</dbReference>